<evidence type="ECO:0000313" key="7">
    <source>
        <dbReference type="Proteomes" id="UP001240250"/>
    </source>
</evidence>
<feature type="DNA-binding region" description="H-T-H motif" evidence="4">
    <location>
        <begin position="37"/>
        <end position="56"/>
    </location>
</feature>
<evidence type="ECO:0000256" key="3">
    <source>
        <dbReference type="ARBA" id="ARBA00023163"/>
    </source>
</evidence>
<evidence type="ECO:0000256" key="4">
    <source>
        <dbReference type="PROSITE-ProRule" id="PRU00335"/>
    </source>
</evidence>
<keyword evidence="2 4" id="KW-0238">DNA-binding</keyword>
<dbReference type="PANTHER" id="PTHR30055:SF234">
    <property type="entry name" value="HTH-TYPE TRANSCRIPTIONAL REGULATOR BETI"/>
    <property type="match status" value="1"/>
</dbReference>
<evidence type="ECO:0000256" key="1">
    <source>
        <dbReference type="ARBA" id="ARBA00023015"/>
    </source>
</evidence>
<dbReference type="Gene3D" id="1.10.357.10">
    <property type="entry name" value="Tetracycline Repressor, domain 2"/>
    <property type="match status" value="1"/>
</dbReference>
<evidence type="ECO:0000259" key="5">
    <source>
        <dbReference type="PROSITE" id="PS50977"/>
    </source>
</evidence>
<dbReference type="Pfam" id="PF00440">
    <property type="entry name" value="TetR_N"/>
    <property type="match status" value="1"/>
</dbReference>
<gene>
    <name evidence="6" type="ORF">JO380_001793</name>
</gene>
<dbReference type="RefSeq" id="WP_070320034.1">
    <property type="nucleotide sequence ID" value="NZ_JAUSVM010000001.1"/>
</dbReference>
<dbReference type="PROSITE" id="PS50977">
    <property type="entry name" value="HTH_TETR_2"/>
    <property type="match status" value="1"/>
</dbReference>
<dbReference type="InterPro" id="IPR009057">
    <property type="entry name" value="Homeodomain-like_sf"/>
</dbReference>
<sequence>MSTQGTGTRRLRGDERKAQIIDVASRLIAERGYWGVSLQDIAGRCGISDTAVLHHFGSKEKLLLAVVQHRDETDRVALADRLGVARDDLYDAIPGMLLADVCDAMVARNAAQPEIVRLYALLSAEALQPVHPVHDYFYEREQRAIRTYASARCDLDLEPHARARLVLATMDGVQLRWLRDPENLDLVAEWQAASRVLFGTDDAAR</sequence>
<dbReference type="EMBL" id="JAUSVM010000001">
    <property type="protein sequence ID" value="MDQ0425412.1"/>
    <property type="molecule type" value="Genomic_DNA"/>
</dbReference>
<accession>A0ABU0GJ93</accession>
<dbReference type="InterPro" id="IPR036271">
    <property type="entry name" value="Tet_transcr_reg_TetR-rel_C_sf"/>
</dbReference>
<dbReference type="PANTHER" id="PTHR30055">
    <property type="entry name" value="HTH-TYPE TRANSCRIPTIONAL REGULATOR RUTR"/>
    <property type="match status" value="1"/>
</dbReference>
<dbReference type="SUPFAM" id="SSF46689">
    <property type="entry name" value="Homeodomain-like"/>
    <property type="match status" value="1"/>
</dbReference>
<proteinExistence type="predicted"/>
<dbReference type="Proteomes" id="UP001240250">
    <property type="component" value="Unassembled WGS sequence"/>
</dbReference>
<organism evidence="6 7">
    <name type="scientific">Cellulomonas iranensis</name>
    <dbReference type="NCBI Taxonomy" id="76862"/>
    <lineage>
        <taxon>Bacteria</taxon>
        <taxon>Bacillati</taxon>
        <taxon>Actinomycetota</taxon>
        <taxon>Actinomycetes</taxon>
        <taxon>Micrococcales</taxon>
        <taxon>Cellulomonadaceae</taxon>
        <taxon>Cellulomonas</taxon>
    </lineage>
</organism>
<keyword evidence="1" id="KW-0805">Transcription regulation</keyword>
<evidence type="ECO:0000313" key="6">
    <source>
        <dbReference type="EMBL" id="MDQ0425412.1"/>
    </source>
</evidence>
<dbReference type="InterPro" id="IPR050109">
    <property type="entry name" value="HTH-type_TetR-like_transc_reg"/>
</dbReference>
<reference evidence="6 7" key="1">
    <citation type="submission" date="2023-07" db="EMBL/GenBank/DDBJ databases">
        <title>Sequencing the genomes of 1000 actinobacteria strains.</title>
        <authorList>
            <person name="Klenk H.-P."/>
        </authorList>
    </citation>
    <scope>NUCLEOTIDE SEQUENCE [LARGE SCALE GENOMIC DNA]</scope>
    <source>
        <strain evidence="6 7">DSM 14785</strain>
    </source>
</reference>
<dbReference type="SUPFAM" id="SSF48498">
    <property type="entry name" value="Tetracyclin repressor-like, C-terminal domain"/>
    <property type="match status" value="1"/>
</dbReference>
<dbReference type="InterPro" id="IPR001647">
    <property type="entry name" value="HTH_TetR"/>
</dbReference>
<comment type="caution">
    <text evidence="6">The sequence shown here is derived from an EMBL/GenBank/DDBJ whole genome shotgun (WGS) entry which is preliminary data.</text>
</comment>
<feature type="domain" description="HTH tetR-type" evidence="5">
    <location>
        <begin position="14"/>
        <end position="74"/>
    </location>
</feature>
<protein>
    <submittedName>
        <fullName evidence="6">AcrR family transcriptional regulator</fullName>
    </submittedName>
</protein>
<evidence type="ECO:0000256" key="2">
    <source>
        <dbReference type="ARBA" id="ARBA00023125"/>
    </source>
</evidence>
<name>A0ABU0GJ93_9CELL</name>
<keyword evidence="3" id="KW-0804">Transcription</keyword>
<keyword evidence="7" id="KW-1185">Reference proteome</keyword>
<dbReference type="PRINTS" id="PR00455">
    <property type="entry name" value="HTHTETR"/>
</dbReference>